<dbReference type="PANTHER" id="PTHR10491:SF4">
    <property type="entry name" value="METHIONINE ADENOSYLTRANSFERASE 2 SUBUNIT BETA"/>
    <property type="match status" value="1"/>
</dbReference>
<dbReference type="RefSeq" id="WP_118132229.1">
    <property type="nucleotide sequence ID" value="NZ_CAXVKF010000015.1"/>
</dbReference>
<accession>A0A414IK61</accession>
<reference evidence="8 9" key="1">
    <citation type="submission" date="2018-08" db="EMBL/GenBank/DDBJ databases">
        <title>A genome reference for cultivated species of the human gut microbiota.</title>
        <authorList>
            <person name="Zou Y."/>
            <person name="Xue W."/>
            <person name="Luo G."/>
        </authorList>
    </citation>
    <scope>NUCLEOTIDE SEQUENCE [LARGE SCALE GENOMIC DNA]</scope>
    <source>
        <strain evidence="8 9">AM29-12AC</strain>
    </source>
</reference>
<keyword evidence="6 8" id="KW-0560">Oxidoreductase</keyword>
<dbReference type="Gene3D" id="3.40.50.720">
    <property type="entry name" value="NAD(P)-binding Rossmann-like Domain"/>
    <property type="match status" value="1"/>
</dbReference>
<comment type="similarity">
    <text evidence="2 6">Belongs to the dTDP-4-dehydrorhamnose reductase family.</text>
</comment>
<name>A0A414IK61_BACUN</name>
<sequence>MNILITGANGQLGNEMRVLSKENGQHTYFFTDVQELDICDEQAVHGFVKGNRIDVIVNCAAYTAVDKAEDNQELCDKLNHVAPGYLAAAAEACGAALIQVSTDYVFDGTGHTPYTEEAATCPNSVYGFTKLAGEQAVMKHCSRAMIIRTAWLYSIYGNNFVKTMLRLGRERETLGVVFDQIGTPTYANDLARAIFAAVNRGIVPGIYHFSNEGVCSWYDFTLAIHRLAGIKTCKVSPLHTDEFPAKAPRPHYSVLDKTKIKKTFGIDIPHWEASLAVCMKNLEE</sequence>
<evidence type="ECO:0000313" key="9">
    <source>
        <dbReference type="Proteomes" id="UP000283601"/>
    </source>
</evidence>
<dbReference type="CDD" id="cd05254">
    <property type="entry name" value="dTDP_HR_like_SDR_e"/>
    <property type="match status" value="1"/>
</dbReference>
<dbReference type="EC" id="1.1.1.133" evidence="3 6"/>
<evidence type="ECO:0000259" key="7">
    <source>
        <dbReference type="Pfam" id="PF04321"/>
    </source>
</evidence>
<protein>
    <recommendedName>
        <fullName evidence="4 6">dTDP-4-dehydrorhamnose reductase</fullName>
        <ecNumber evidence="3 6">1.1.1.133</ecNumber>
    </recommendedName>
</protein>
<dbReference type="AlphaFoldDB" id="A0A414IK61"/>
<dbReference type="Pfam" id="PF04321">
    <property type="entry name" value="RmlD_sub_bind"/>
    <property type="match status" value="1"/>
</dbReference>
<feature type="domain" description="RmlD-like substrate binding" evidence="7">
    <location>
        <begin position="1"/>
        <end position="282"/>
    </location>
</feature>
<evidence type="ECO:0000256" key="5">
    <source>
        <dbReference type="ARBA" id="ARBA00048200"/>
    </source>
</evidence>
<dbReference type="EMBL" id="QSJZ01000004">
    <property type="protein sequence ID" value="RHE24055.1"/>
    <property type="molecule type" value="Genomic_DNA"/>
</dbReference>
<comment type="pathway">
    <text evidence="1 6">Carbohydrate biosynthesis; dTDP-L-rhamnose biosynthesis.</text>
</comment>
<dbReference type="Proteomes" id="UP000283601">
    <property type="component" value="Unassembled WGS sequence"/>
</dbReference>
<dbReference type="GO" id="GO:0005829">
    <property type="term" value="C:cytosol"/>
    <property type="evidence" value="ECO:0007669"/>
    <property type="project" value="TreeGrafter"/>
</dbReference>
<evidence type="ECO:0000313" key="8">
    <source>
        <dbReference type="EMBL" id="RHE24055.1"/>
    </source>
</evidence>
<organism evidence="8 9">
    <name type="scientific">Bacteroides uniformis</name>
    <dbReference type="NCBI Taxonomy" id="820"/>
    <lineage>
        <taxon>Bacteria</taxon>
        <taxon>Pseudomonadati</taxon>
        <taxon>Bacteroidota</taxon>
        <taxon>Bacteroidia</taxon>
        <taxon>Bacteroidales</taxon>
        <taxon>Bacteroidaceae</taxon>
        <taxon>Bacteroides</taxon>
    </lineage>
</organism>
<evidence type="ECO:0000256" key="1">
    <source>
        <dbReference type="ARBA" id="ARBA00004781"/>
    </source>
</evidence>
<comment type="catalytic activity">
    <reaction evidence="5">
        <text>dTDP-beta-L-rhamnose + NADP(+) = dTDP-4-dehydro-beta-L-rhamnose + NADPH + H(+)</text>
        <dbReference type="Rhea" id="RHEA:21796"/>
        <dbReference type="ChEBI" id="CHEBI:15378"/>
        <dbReference type="ChEBI" id="CHEBI:57510"/>
        <dbReference type="ChEBI" id="CHEBI:57783"/>
        <dbReference type="ChEBI" id="CHEBI:58349"/>
        <dbReference type="ChEBI" id="CHEBI:62830"/>
        <dbReference type="EC" id="1.1.1.133"/>
    </reaction>
</comment>
<gene>
    <name evidence="8" type="primary">rfbD</name>
    <name evidence="8" type="ORF">DW758_07480</name>
</gene>
<dbReference type="Gene3D" id="3.90.25.10">
    <property type="entry name" value="UDP-galactose 4-epimerase, domain 1"/>
    <property type="match status" value="1"/>
</dbReference>
<dbReference type="SUPFAM" id="SSF51735">
    <property type="entry name" value="NAD(P)-binding Rossmann-fold domains"/>
    <property type="match status" value="1"/>
</dbReference>
<dbReference type="GO" id="GO:0008831">
    <property type="term" value="F:dTDP-4-dehydrorhamnose reductase activity"/>
    <property type="evidence" value="ECO:0007669"/>
    <property type="project" value="UniProtKB-EC"/>
</dbReference>
<comment type="function">
    <text evidence="6">Catalyzes the reduction of dTDP-6-deoxy-L-lyxo-4-hexulose to yield dTDP-L-rhamnose.</text>
</comment>
<dbReference type="GO" id="GO:0019305">
    <property type="term" value="P:dTDP-rhamnose biosynthetic process"/>
    <property type="evidence" value="ECO:0007669"/>
    <property type="project" value="UniProtKB-UniPathway"/>
</dbReference>
<dbReference type="NCBIfam" id="TIGR01214">
    <property type="entry name" value="rmlD"/>
    <property type="match status" value="1"/>
</dbReference>
<dbReference type="InterPro" id="IPR005913">
    <property type="entry name" value="dTDP_dehydrorham_reduct"/>
</dbReference>
<evidence type="ECO:0000256" key="6">
    <source>
        <dbReference type="RuleBase" id="RU364082"/>
    </source>
</evidence>
<dbReference type="PANTHER" id="PTHR10491">
    <property type="entry name" value="DTDP-4-DEHYDRORHAMNOSE REDUCTASE"/>
    <property type="match status" value="1"/>
</dbReference>
<evidence type="ECO:0000256" key="3">
    <source>
        <dbReference type="ARBA" id="ARBA00012929"/>
    </source>
</evidence>
<comment type="caution">
    <text evidence="8">The sequence shown here is derived from an EMBL/GenBank/DDBJ whole genome shotgun (WGS) entry which is preliminary data.</text>
</comment>
<evidence type="ECO:0000256" key="4">
    <source>
        <dbReference type="ARBA" id="ARBA00017099"/>
    </source>
</evidence>
<dbReference type="InterPro" id="IPR029903">
    <property type="entry name" value="RmlD-like-bd"/>
</dbReference>
<dbReference type="InterPro" id="IPR036291">
    <property type="entry name" value="NAD(P)-bd_dom_sf"/>
</dbReference>
<evidence type="ECO:0000256" key="2">
    <source>
        <dbReference type="ARBA" id="ARBA00010944"/>
    </source>
</evidence>
<dbReference type="UniPathway" id="UPA00124"/>
<keyword evidence="6" id="KW-0521">NADP</keyword>
<proteinExistence type="inferred from homology"/>